<organism evidence="2 3">
    <name type="scientific">Sphingopyxis terrae subsp. ummariensis</name>
    <dbReference type="NCBI Taxonomy" id="429001"/>
    <lineage>
        <taxon>Bacteria</taxon>
        <taxon>Pseudomonadati</taxon>
        <taxon>Pseudomonadota</taxon>
        <taxon>Alphaproteobacteria</taxon>
        <taxon>Sphingomonadales</taxon>
        <taxon>Sphingomonadaceae</taxon>
        <taxon>Sphingopyxis</taxon>
    </lineage>
</organism>
<gene>
    <name evidence="2" type="ORF">SAMN06295984_1656</name>
</gene>
<feature type="region of interest" description="Disordered" evidence="1">
    <location>
        <begin position="1"/>
        <end position="28"/>
    </location>
</feature>
<evidence type="ECO:0000256" key="1">
    <source>
        <dbReference type="SAM" id="MobiDB-lite"/>
    </source>
</evidence>
<sequence>MDDSELPSRALRPSHLASGGADTPPPARVAGAAPIVITGTMGAADQRYFDALRRAHFPPERNYLSAHITLFHHLPPSLLEELAALFRAIAADTPPPRAAVSAVYSLGRGVAFRIDSPDLIAIRARIADRFAGLLTPQDQAAPRLHVTVQNKVAPPEARALLAELARDFRPRPVEITGIAAHHYRGGPWEAAFARNFRGPRT</sequence>
<accession>A0A1Y6FSQ5</accession>
<keyword evidence="2" id="KW-0436">Ligase</keyword>
<dbReference type="Proteomes" id="UP000194469">
    <property type="component" value="Unassembled WGS sequence"/>
</dbReference>
<dbReference type="Gene3D" id="3.90.1140.10">
    <property type="entry name" value="Cyclic phosphodiesterase"/>
    <property type="match status" value="1"/>
</dbReference>
<keyword evidence="3" id="KW-1185">Reference proteome</keyword>
<dbReference type="EMBL" id="FXWL01000002">
    <property type="protein sequence ID" value="SMQ76210.1"/>
    <property type="molecule type" value="Genomic_DNA"/>
</dbReference>
<proteinExistence type="predicted"/>
<evidence type="ECO:0000313" key="2">
    <source>
        <dbReference type="EMBL" id="SMQ76210.1"/>
    </source>
</evidence>
<dbReference type="AlphaFoldDB" id="A0A1Y6FSQ5"/>
<dbReference type="GO" id="GO:0016874">
    <property type="term" value="F:ligase activity"/>
    <property type="evidence" value="ECO:0007669"/>
    <property type="project" value="UniProtKB-KW"/>
</dbReference>
<evidence type="ECO:0000313" key="3">
    <source>
        <dbReference type="Proteomes" id="UP000194469"/>
    </source>
</evidence>
<reference evidence="3" key="1">
    <citation type="submission" date="2017-04" db="EMBL/GenBank/DDBJ databases">
        <authorList>
            <person name="Varghese N."/>
            <person name="Submissions S."/>
        </authorList>
    </citation>
    <scope>NUCLEOTIDE SEQUENCE [LARGE SCALE GENOMIC DNA]</scope>
    <source>
        <strain evidence="3">UI2</strain>
    </source>
</reference>
<name>A0A1Y6FSQ5_9SPHN</name>
<dbReference type="Pfam" id="PF13563">
    <property type="entry name" value="2_5_RNA_ligase2"/>
    <property type="match status" value="1"/>
</dbReference>
<protein>
    <submittedName>
        <fullName evidence="2">2'-5' RNA ligase superfamily protein</fullName>
    </submittedName>
</protein>